<gene>
    <name evidence="1" type="ORF">ILEXP_LOCUS38684</name>
</gene>
<dbReference type="EMBL" id="CAUOFW020005269">
    <property type="protein sequence ID" value="CAK9169240.1"/>
    <property type="molecule type" value="Genomic_DNA"/>
</dbReference>
<accession>A0ABC8TNP5</accession>
<protein>
    <submittedName>
        <fullName evidence="1">Uncharacterized protein</fullName>
    </submittedName>
</protein>
<sequence>MQFSKKISIPNPVYSEPTVSRSTLEVTCGEKRSFEGKDVEDISKKPKGSNKDEVSLRRFRGFEVEDVNSKKIKGST</sequence>
<evidence type="ECO:0000313" key="2">
    <source>
        <dbReference type="Proteomes" id="UP001642360"/>
    </source>
</evidence>
<name>A0ABC8TNP5_9AQUA</name>
<proteinExistence type="predicted"/>
<organism evidence="1 2">
    <name type="scientific">Ilex paraguariensis</name>
    <name type="common">yerba mate</name>
    <dbReference type="NCBI Taxonomy" id="185542"/>
    <lineage>
        <taxon>Eukaryota</taxon>
        <taxon>Viridiplantae</taxon>
        <taxon>Streptophyta</taxon>
        <taxon>Embryophyta</taxon>
        <taxon>Tracheophyta</taxon>
        <taxon>Spermatophyta</taxon>
        <taxon>Magnoliopsida</taxon>
        <taxon>eudicotyledons</taxon>
        <taxon>Gunneridae</taxon>
        <taxon>Pentapetalae</taxon>
        <taxon>asterids</taxon>
        <taxon>campanulids</taxon>
        <taxon>Aquifoliales</taxon>
        <taxon>Aquifoliaceae</taxon>
        <taxon>Ilex</taxon>
    </lineage>
</organism>
<keyword evidence="2" id="KW-1185">Reference proteome</keyword>
<dbReference type="Proteomes" id="UP001642360">
    <property type="component" value="Unassembled WGS sequence"/>
</dbReference>
<dbReference type="AlphaFoldDB" id="A0ABC8TNP5"/>
<comment type="caution">
    <text evidence="1">The sequence shown here is derived from an EMBL/GenBank/DDBJ whole genome shotgun (WGS) entry which is preliminary data.</text>
</comment>
<evidence type="ECO:0000313" key="1">
    <source>
        <dbReference type="EMBL" id="CAK9169240.1"/>
    </source>
</evidence>
<reference evidence="1 2" key="1">
    <citation type="submission" date="2024-02" db="EMBL/GenBank/DDBJ databases">
        <authorList>
            <person name="Vignale AGUSTIN F."/>
            <person name="Sosa J E."/>
            <person name="Modenutti C."/>
        </authorList>
    </citation>
    <scope>NUCLEOTIDE SEQUENCE [LARGE SCALE GENOMIC DNA]</scope>
</reference>